<dbReference type="SUPFAM" id="SSF46785">
    <property type="entry name" value="Winged helix' DNA-binding domain"/>
    <property type="match status" value="1"/>
</dbReference>
<evidence type="ECO:0000256" key="1">
    <source>
        <dbReference type="ARBA" id="ARBA00023015"/>
    </source>
</evidence>
<dbReference type="InterPro" id="IPR036390">
    <property type="entry name" value="WH_DNA-bd_sf"/>
</dbReference>
<reference evidence="5 6" key="1">
    <citation type="journal article" date="2011" name="J. Bacteriol.">
        <title>Genome analyses of icelandic strains of Sulfolobus islandicus, model organisms for genetic and virus-host interaction studies.</title>
        <authorList>
            <person name="Guo L."/>
            <person name="Brugger K."/>
            <person name="Liu C."/>
            <person name="Shah S.A."/>
            <person name="Zheng H."/>
            <person name="Zhu Y."/>
            <person name="Wang S."/>
            <person name="Lillestol R.K."/>
            <person name="Chen L."/>
            <person name="Frank J."/>
            <person name="Prangishvili D."/>
            <person name="Paulin L."/>
            <person name="She Q."/>
            <person name="Huang L."/>
            <person name="Garrett R.A."/>
        </authorList>
    </citation>
    <scope>NUCLEOTIDE SEQUENCE [LARGE SCALE GENOMIC DNA]</scope>
    <source>
        <strain evidence="5 6">HVE10/4</strain>
    </source>
</reference>
<keyword evidence="6" id="KW-1185">Reference proteome</keyword>
<dbReference type="GO" id="GO:0003677">
    <property type="term" value="F:DNA binding"/>
    <property type="evidence" value="ECO:0007669"/>
    <property type="project" value="UniProtKB-KW"/>
</dbReference>
<dbReference type="InterPro" id="IPR011991">
    <property type="entry name" value="ArsR-like_HTH"/>
</dbReference>
<keyword evidence="3" id="KW-0804">Transcription</keyword>
<dbReference type="RefSeq" id="WP_014512392.1">
    <property type="nucleotide sequence ID" value="NC_017275.1"/>
</dbReference>
<dbReference type="InterPro" id="IPR002577">
    <property type="entry name" value="HTH_HxlR"/>
</dbReference>
<dbReference type="GeneID" id="84060939"/>
<dbReference type="EMBL" id="CP002426">
    <property type="protein sequence ID" value="ADX82250.1"/>
    <property type="molecule type" value="Genomic_DNA"/>
</dbReference>
<keyword evidence="1" id="KW-0805">Transcription regulation</keyword>
<dbReference type="PANTHER" id="PTHR33204">
    <property type="entry name" value="TRANSCRIPTIONAL REGULATOR, MARR FAMILY"/>
    <property type="match status" value="1"/>
</dbReference>
<dbReference type="KEGG" id="sih:SiH_0897"/>
<dbReference type="InterPro" id="IPR001845">
    <property type="entry name" value="HTH_ArsR_DNA-bd_dom"/>
</dbReference>
<dbReference type="GO" id="GO:0003700">
    <property type="term" value="F:DNA-binding transcription factor activity"/>
    <property type="evidence" value="ECO:0007669"/>
    <property type="project" value="InterPro"/>
</dbReference>
<name>F0NP64_SACI0</name>
<dbReference type="PROSITE" id="PS51118">
    <property type="entry name" value="HTH_HXLR"/>
    <property type="match status" value="1"/>
</dbReference>
<evidence type="ECO:0000256" key="3">
    <source>
        <dbReference type="ARBA" id="ARBA00023163"/>
    </source>
</evidence>
<dbReference type="AlphaFoldDB" id="F0NP64"/>
<evidence type="ECO:0000256" key="2">
    <source>
        <dbReference type="ARBA" id="ARBA00023125"/>
    </source>
</evidence>
<dbReference type="Gene3D" id="1.10.10.10">
    <property type="entry name" value="Winged helix-like DNA-binding domain superfamily/Winged helix DNA-binding domain"/>
    <property type="match status" value="1"/>
</dbReference>
<organism evidence="5 6">
    <name type="scientific">Saccharolobus islandicus (strain HVE10/4)</name>
    <name type="common">Sulfolobus islandicus</name>
    <dbReference type="NCBI Taxonomy" id="930943"/>
    <lineage>
        <taxon>Archaea</taxon>
        <taxon>Thermoproteota</taxon>
        <taxon>Thermoprotei</taxon>
        <taxon>Sulfolobales</taxon>
        <taxon>Sulfolobaceae</taxon>
        <taxon>Saccharolobus</taxon>
    </lineage>
</organism>
<dbReference type="PANTHER" id="PTHR33204:SF18">
    <property type="entry name" value="TRANSCRIPTIONAL REGULATORY PROTEIN"/>
    <property type="match status" value="1"/>
</dbReference>
<evidence type="ECO:0000259" key="4">
    <source>
        <dbReference type="PROSITE" id="PS51118"/>
    </source>
</evidence>
<dbReference type="CDD" id="cd00090">
    <property type="entry name" value="HTH_ARSR"/>
    <property type="match status" value="1"/>
</dbReference>
<dbReference type="Proteomes" id="UP000006395">
    <property type="component" value="Chromosome"/>
</dbReference>
<gene>
    <name evidence="5" type="ordered locus">SiH_0897</name>
</gene>
<keyword evidence="2" id="KW-0238">DNA-binding</keyword>
<dbReference type="SMART" id="SM00418">
    <property type="entry name" value="HTH_ARSR"/>
    <property type="match status" value="1"/>
</dbReference>
<dbReference type="HOGENOM" id="CLU_111585_5_2_2"/>
<feature type="domain" description="HTH hxlR-type" evidence="4">
    <location>
        <begin position="9"/>
        <end position="108"/>
    </location>
</feature>
<proteinExistence type="predicted"/>
<sequence length="120" mass="14172">MMTTQQCLCYLEDVITIFDRKWAIRIISLLGNKGELTFNQILRELQDLTPRSLSETLKELERKGLVEKEVKLEPPIRVYYKLSPEGKKFRDSLIPVLEWVIIKYGENLVKNTCCKNKRIR</sequence>
<accession>F0NP64</accession>
<dbReference type="Pfam" id="PF01638">
    <property type="entry name" value="HxlR"/>
    <property type="match status" value="1"/>
</dbReference>
<protein>
    <submittedName>
        <fullName evidence="5">Transcriptional regulator, HxlR family</fullName>
    </submittedName>
</protein>
<evidence type="ECO:0000313" key="5">
    <source>
        <dbReference type="EMBL" id="ADX82250.1"/>
    </source>
</evidence>
<evidence type="ECO:0000313" key="6">
    <source>
        <dbReference type="Proteomes" id="UP000006395"/>
    </source>
</evidence>
<dbReference type="InterPro" id="IPR036388">
    <property type="entry name" value="WH-like_DNA-bd_sf"/>
</dbReference>